<comment type="caution">
    <text evidence="1">The sequence shown here is derived from an EMBL/GenBank/DDBJ whole genome shotgun (WGS) entry which is preliminary data.</text>
</comment>
<dbReference type="EMBL" id="AWGB01000100">
    <property type="protein sequence ID" value="ESQ80027.1"/>
    <property type="molecule type" value="Genomic_DNA"/>
</dbReference>
<sequence>MECNEMTKWAKSLIRLSTFEVETLQKRLAEVVTRRTHAEMKLATLDAEYELECVRASQDPMMSQSLTAYKRGFQMRREAVVSDLDLIVQEEEGVRDSLGMAFEDLKKFEHVAEVTHLKRVANDKRLEDAALDEAALRMKRPA</sequence>
<reference evidence="1 2" key="1">
    <citation type="journal article" date="2014" name="Nature">
        <title>Sequential evolution of bacterial morphology by co-option of a developmental regulator.</title>
        <authorList>
            <person name="Jiang C."/>
            <person name="Brown P.J."/>
            <person name="Ducret A."/>
            <person name="Brun Y.V."/>
        </authorList>
    </citation>
    <scope>NUCLEOTIDE SEQUENCE [LARGE SCALE GENOMIC DNA]</scope>
    <source>
        <strain evidence="1 2">DSM 16100</strain>
    </source>
</reference>
<dbReference type="AlphaFoldDB" id="V4NDP2"/>
<dbReference type="PATRIC" id="fig|1121022.4.peg.4615"/>
<evidence type="ECO:0008006" key="3">
    <source>
        <dbReference type="Google" id="ProtNLM"/>
    </source>
</evidence>
<keyword evidence="2" id="KW-1185">Reference proteome</keyword>
<evidence type="ECO:0000313" key="2">
    <source>
        <dbReference type="Proteomes" id="UP000017837"/>
    </source>
</evidence>
<accession>V4NDP2</accession>
<name>V4NDP2_9CAUL</name>
<gene>
    <name evidence="1" type="ORF">ABENE_22530</name>
</gene>
<organism evidence="1 2">
    <name type="scientific">Asticcacaulis benevestitus DSM 16100 = ATCC BAA-896</name>
    <dbReference type="NCBI Taxonomy" id="1121022"/>
    <lineage>
        <taxon>Bacteria</taxon>
        <taxon>Pseudomonadati</taxon>
        <taxon>Pseudomonadota</taxon>
        <taxon>Alphaproteobacteria</taxon>
        <taxon>Caulobacterales</taxon>
        <taxon>Caulobacteraceae</taxon>
        <taxon>Asticcacaulis</taxon>
    </lineage>
</organism>
<proteinExistence type="predicted"/>
<evidence type="ECO:0000313" key="1">
    <source>
        <dbReference type="EMBL" id="ESQ80027.1"/>
    </source>
</evidence>
<dbReference type="eggNOG" id="ENOG5032TEW">
    <property type="taxonomic scope" value="Bacteria"/>
</dbReference>
<dbReference type="Proteomes" id="UP000017837">
    <property type="component" value="Unassembled WGS sequence"/>
</dbReference>
<protein>
    <recommendedName>
        <fullName evidence="3">Flagellar FliJ protein</fullName>
    </recommendedName>
</protein>
<dbReference type="STRING" id="1121022.GCA_000376105_00677"/>